<reference evidence="1 2" key="2">
    <citation type="submission" date="2019-01" db="EMBL/GenBank/DDBJ databases">
        <title>Motilimonas pumilus sp. nov., isolated from the gut of sea cucumber (Apostichopus japonicus).</title>
        <authorList>
            <person name="Wang F.-Q."/>
            <person name="Ren L.-H."/>
            <person name="Lin Y.-W."/>
            <person name="Sun G.-H."/>
            <person name="Du Z.-J."/>
            <person name="Zhao J.-X."/>
            <person name="Liu X.-J."/>
            <person name="Liu L.-J."/>
        </authorList>
    </citation>
    <scope>NUCLEOTIDE SEQUENCE [LARGE SCALE GENOMIC DNA]</scope>
    <source>
        <strain evidence="1 2">PLHSC7-2</strain>
    </source>
</reference>
<gene>
    <name evidence="1" type="ORF">D1Z90_20645</name>
</gene>
<evidence type="ECO:0000313" key="2">
    <source>
        <dbReference type="Proteomes" id="UP000283255"/>
    </source>
</evidence>
<accession>A0A418Y915</accession>
<sequence>MKKWLIEVEEALSEALNAISDGGIPSGNMYMLASIFYSKRQNMNNTALINEMSDATDQMVKEDWSYDERSKYQYKFHFVSAYLFCFVVAGKITEMKYDQIMEFVNGQMDLFTEGYSE</sequence>
<name>A0A418Y915_9GAMM</name>
<reference evidence="1 2" key="1">
    <citation type="submission" date="2018-09" db="EMBL/GenBank/DDBJ databases">
        <authorList>
            <person name="Wang F."/>
        </authorList>
    </citation>
    <scope>NUCLEOTIDE SEQUENCE [LARGE SCALE GENOMIC DNA]</scope>
    <source>
        <strain evidence="1 2">PLHSC7-2</strain>
    </source>
</reference>
<dbReference type="Proteomes" id="UP000283255">
    <property type="component" value="Unassembled WGS sequence"/>
</dbReference>
<dbReference type="EMBL" id="QZCH01000099">
    <property type="protein sequence ID" value="RJG35956.1"/>
    <property type="molecule type" value="Genomic_DNA"/>
</dbReference>
<organism evidence="1 2">
    <name type="scientific">Motilimonas pumila</name>
    <dbReference type="NCBI Taxonomy" id="2303987"/>
    <lineage>
        <taxon>Bacteria</taxon>
        <taxon>Pseudomonadati</taxon>
        <taxon>Pseudomonadota</taxon>
        <taxon>Gammaproteobacteria</taxon>
        <taxon>Alteromonadales</taxon>
        <taxon>Alteromonadales genera incertae sedis</taxon>
        <taxon>Motilimonas</taxon>
    </lineage>
</organism>
<comment type="caution">
    <text evidence="1">The sequence shown here is derived from an EMBL/GenBank/DDBJ whole genome shotgun (WGS) entry which is preliminary data.</text>
</comment>
<proteinExistence type="predicted"/>
<evidence type="ECO:0000313" key="1">
    <source>
        <dbReference type="EMBL" id="RJG35956.1"/>
    </source>
</evidence>
<dbReference type="OrthoDB" id="5891907at2"/>
<protein>
    <submittedName>
        <fullName evidence="1">Uncharacterized protein</fullName>
    </submittedName>
</protein>
<keyword evidence="2" id="KW-1185">Reference proteome</keyword>
<dbReference type="RefSeq" id="WP_119912647.1">
    <property type="nucleotide sequence ID" value="NZ_QZCH01000099.1"/>
</dbReference>
<dbReference type="AlphaFoldDB" id="A0A418Y915"/>